<dbReference type="InterPro" id="IPR052716">
    <property type="entry name" value="MOSC_domain"/>
</dbReference>
<dbReference type="EMBL" id="JAJATZ010000009">
    <property type="protein sequence ID" value="MCB5200536.1"/>
    <property type="molecule type" value="Genomic_DNA"/>
</dbReference>
<gene>
    <name evidence="2" type="ORF">LGQ03_14945</name>
</gene>
<dbReference type="RefSeq" id="WP_226749052.1">
    <property type="nucleotide sequence ID" value="NZ_JAJATZ010000009.1"/>
</dbReference>
<evidence type="ECO:0000313" key="2">
    <source>
        <dbReference type="EMBL" id="MCB5200536.1"/>
    </source>
</evidence>
<proteinExistence type="predicted"/>
<dbReference type="Proteomes" id="UP001138961">
    <property type="component" value="Unassembled WGS sequence"/>
</dbReference>
<evidence type="ECO:0000313" key="3">
    <source>
        <dbReference type="Proteomes" id="UP001138961"/>
    </source>
</evidence>
<name>A0ABS8BYD8_9RHOB</name>
<protein>
    <submittedName>
        <fullName evidence="2">MOSC domain-containing protein</fullName>
    </submittedName>
</protein>
<dbReference type="Pfam" id="PF03476">
    <property type="entry name" value="MOSC_N"/>
    <property type="match status" value="1"/>
</dbReference>
<dbReference type="PROSITE" id="PS51340">
    <property type="entry name" value="MOSC"/>
    <property type="match status" value="1"/>
</dbReference>
<dbReference type="Pfam" id="PF03473">
    <property type="entry name" value="MOSC"/>
    <property type="match status" value="1"/>
</dbReference>
<dbReference type="InterPro" id="IPR005302">
    <property type="entry name" value="MoCF_Sase_C"/>
</dbReference>
<dbReference type="InterPro" id="IPR005303">
    <property type="entry name" value="MOCOS_middle"/>
</dbReference>
<evidence type="ECO:0000259" key="1">
    <source>
        <dbReference type="PROSITE" id="PS51340"/>
    </source>
</evidence>
<sequence>MAPQRMGSVAALWRHPIKSHGREALNSVTLTKGQTMPWDRRWAVTHDRSRDRDGWDVCRNFMIGAITPGLAGLWARLDTATATVTLSHVDLGDLTFRPDDSDDIARFLEWVAPLTGDGPQPRGIVSAGDRGMTDSDFPSLSLMSTASHAAVADACGAALEQTRWRGNVWLDGFAAWDEFNWYGRSLRIGDVVLDIGDPIERCAHTRANPVTGQRDLDTVAVLRDRFGHTDFGVYATVAQGGTIALGDTAEVI</sequence>
<organism evidence="2 3">
    <name type="scientific">Loktanella gaetbuli</name>
    <dbReference type="NCBI Taxonomy" id="2881335"/>
    <lineage>
        <taxon>Bacteria</taxon>
        <taxon>Pseudomonadati</taxon>
        <taxon>Pseudomonadota</taxon>
        <taxon>Alphaproteobacteria</taxon>
        <taxon>Rhodobacterales</taxon>
        <taxon>Roseobacteraceae</taxon>
        <taxon>Loktanella</taxon>
    </lineage>
</organism>
<dbReference type="InterPro" id="IPR011037">
    <property type="entry name" value="Pyrv_Knase-like_insert_dom_sf"/>
</dbReference>
<accession>A0ABS8BYD8</accession>
<dbReference type="PANTHER" id="PTHR36930">
    <property type="entry name" value="METAL-SULFUR CLUSTER BIOSYNTHESIS PROTEINS YUAD-RELATED"/>
    <property type="match status" value="1"/>
</dbReference>
<reference evidence="2" key="1">
    <citation type="submission" date="2021-10" db="EMBL/GenBank/DDBJ databases">
        <title>Loktanella gaetbuli sp. nov., isolated from a tidal flat.</title>
        <authorList>
            <person name="Park S."/>
            <person name="Yoon J.-H."/>
        </authorList>
    </citation>
    <scope>NUCLEOTIDE SEQUENCE</scope>
    <source>
        <strain evidence="2">TSTF-M6</strain>
    </source>
</reference>
<dbReference type="Gene3D" id="2.40.33.20">
    <property type="entry name" value="PK beta-barrel domain-like"/>
    <property type="match status" value="1"/>
</dbReference>
<comment type="caution">
    <text evidence="2">The sequence shown here is derived from an EMBL/GenBank/DDBJ whole genome shotgun (WGS) entry which is preliminary data.</text>
</comment>
<keyword evidence="3" id="KW-1185">Reference proteome</keyword>
<dbReference type="SUPFAM" id="SSF50800">
    <property type="entry name" value="PK beta-barrel domain-like"/>
    <property type="match status" value="1"/>
</dbReference>
<feature type="domain" description="MOSC" evidence="1">
    <location>
        <begin position="106"/>
        <end position="252"/>
    </location>
</feature>
<dbReference type="PANTHER" id="PTHR36930:SF1">
    <property type="entry name" value="MOSC DOMAIN-CONTAINING PROTEIN"/>
    <property type="match status" value="1"/>
</dbReference>